<reference evidence="2 3" key="1">
    <citation type="submission" date="2017-09" db="EMBL/GenBank/DDBJ databases">
        <title>Sphingomonas adhaesiva DSM 7418, whole genome shotgun sequence.</title>
        <authorList>
            <person name="Feng G."/>
            <person name="Zhu H."/>
        </authorList>
    </citation>
    <scope>NUCLEOTIDE SEQUENCE [LARGE SCALE GENOMIC DNA]</scope>
    <source>
        <strain evidence="2 3">DSM 7418</strain>
    </source>
</reference>
<dbReference type="Gene3D" id="2.40.160.50">
    <property type="entry name" value="membrane protein fhac: a member of the omp85/tpsb transporter family"/>
    <property type="match status" value="1"/>
</dbReference>
<dbReference type="GO" id="GO:0046819">
    <property type="term" value="P:protein secretion by the type V secretion system"/>
    <property type="evidence" value="ECO:0007669"/>
    <property type="project" value="TreeGrafter"/>
</dbReference>
<organism evidence="2 3">
    <name type="scientific">Sphingomonas adhaesiva</name>
    <dbReference type="NCBI Taxonomy" id="28212"/>
    <lineage>
        <taxon>Bacteria</taxon>
        <taxon>Pseudomonadati</taxon>
        <taxon>Pseudomonadota</taxon>
        <taxon>Alphaproteobacteria</taxon>
        <taxon>Sphingomonadales</taxon>
        <taxon>Sphingomonadaceae</taxon>
        <taxon>Sphingomonas</taxon>
    </lineage>
</organism>
<feature type="domain" description="Haemolysin activator HlyB C-terminal" evidence="1">
    <location>
        <begin position="344"/>
        <end position="494"/>
    </location>
</feature>
<evidence type="ECO:0000313" key="2">
    <source>
        <dbReference type="EMBL" id="PCG13373.1"/>
    </source>
</evidence>
<dbReference type="RefSeq" id="WP_066711540.1">
    <property type="nucleotide sequence ID" value="NZ_JBHIWA010000037.1"/>
</dbReference>
<proteinExistence type="predicted"/>
<name>A0A2A4I6G7_9SPHN</name>
<keyword evidence="3" id="KW-1185">Reference proteome</keyword>
<dbReference type="GO" id="GO:0008320">
    <property type="term" value="F:protein transmembrane transporter activity"/>
    <property type="evidence" value="ECO:0007669"/>
    <property type="project" value="TreeGrafter"/>
</dbReference>
<evidence type="ECO:0000259" key="1">
    <source>
        <dbReference type="Pfam" id="PF03865"/>
    </source>
</evidence>
<gene>
    <name evidence="2" type="ORF">COA07_14445</name>
</gene>
<dbReference type="InterPro" id="IPR051544">
    <property type="entry name" value="TPS_OM_transporter"/>
</dbReference>
<dbReference type="Pfam" id="PF03865">
    <property type="entry name" value="ShlB"/>
    <property type="match status" value="1"/>
</dbReference>
<evidence type="ECO:0000313" key="3">
    <source>
        <dbReference type="Proteomes" id="UP000218323"/>
    </source>
</evidence>
<dbReference type="InterPro" id="IPR005565">
    <property type="entry name" value="Hemolysn_activator_HlyB_C"/>
</dbReference>
<dbReference type="GO" id="GO:0098046">
    <property type="term" value="C:type V protein secretion system complex"/>
    <property type="evidence" value="ECO:0007669"/>
    <property type="project" value="TreeGrafter"/>
</dbReference>
<dbReference type="Proteomes" id="UP000218323">
    <property type="component" value="Unassembled WGS sequence"/>
</dbReference>
<comment type="caution">
    <text evidence="2">The sequence shown here is derived from an EMBL/GenBank/DDBJ whole genome shotgun (WGS) entry which is preliminary data.</text>
</comment>
<accession>A0A2A4I6G7</accession>
<dbReference type="AlphaFoldDB" id="A0A2A4I6G7"/>
<sequence>MNVRRLPDAGPCPLEGGTVPVNLSTVSFVSARGGGLPAAIARVLAPLTAVAAGTRPIRVVCDIRDAADRALYAAGFVASVQIPAQEVADGTLRLAVVAARIVETRITGYDGPLPAGIAARVQAIRGVDPLNRQEVERLLLLANDVPGLTLTLTLQPAGREPGDVIAVIDVQQRKALVLANYQNSGSRQLGRSLFSLRGEFYDLTGLADTTYIGVSQSSTWDEVHVIQGGHSMGLGAGGARIGVRASQAWSNPEIPGLDLRSRSLIAGLDLSAPLLRGFERTGRSVDDINIYAGAGAELINQRSIIRSGRSDLPYSRDRLRVAYARIGARVISRDAFGVTRVDTDLLVEARKGMSILDATRRGIDGSGFQPSRLDGDPEAFVIRGTANQTLRPFSGFDRLAFDLAAFGQWANRPLLNLEEFSIGNLTYGRGYDPGANAADRVVALRVAPRLRLTAPGSQIQVEATGFYDAVRLWNLDRGTSENDRLLQSVGGGLRLTMADRLAVDVSYAKPLDRALTIDARRPTDRLLVSITTQLAPWRFGR</sequence>
<protein>
    <submittedName>
        <fullName evidence="2">ShlB/FhaC/HecB family hemolysin secretion/activation protein</fullName>
    </submittedName>
</protein>
<dbReference type="EMBL" id="NWVC01000008">
    <property type="protein sequence ID" value="PCG13373.1"/>
    <property type="molecule type" value="Genomic_DNA"/>
</dbReference>
<dbReference type="PANTHER" id="PTHR34597:SF3">
    <property type="entry name" value="OUTER MEMBRANE TRANSPORTER CDIB"/>
    <property type="match status" value="1"/>
</dbReference>
<dbReference type="PANTHER" id="PTHR34597">
    <property type="entry name" value="SLR1661 PROTEIN"/>
    <property type="match status" value="1"/>
</dbReference>